<proteinExistence type="predicted"/>
<evidence type="ECO:0000313" key="1">
    <source>
        <dbReference type="EMBL" id="UQC80272.1"/>
    </source>
</evidence>
<keyword evidence="2" id="KW-1185">Reference proteome</keyword>
<dbReference type="EMBL" id="CP019475">
    <property type="protein sequence ID" value="UQC80272.1"/>
    <property type="molecule type" value="Genomic_DNA"/>
</dbReference>
<gene>
    <name evidence="1" type="ORF">CLUP02_05754</name>
</gene>
<protein>
    <submittedName>
        <fullName evidence="1">Uncharacterized protein</fullName>
    </submittedName>
</protein>
<dbReference type="GeneID" id="73339770"/>
<reference evidence="1" key="1">
    <citation type="journal article" date="2021" name="Mol. Plant Microbe Interact.">
        <title>Complete Genome Sequence of the Plant-Pathogenic Fungus Colletotrichum lupini.</title>
        <authorList>
            <person name="Baroncelli R."/>
            <person name="Pensec F."/>
            <person name="Da Lio D."/>
            <person name="Boufleur T."/>
            <person name="Vicente I."/>
            <person name="Sarrocco S."/>
            <person name="Picot A."/>
            <person name="Baraldi E."/>
            <person name="Sukno S."/>
            <person name="Thon M."/>
            <person name="Le Floch G."/>
        </authorList>
    </citation>
    <scope>NUCLEOTIDE SEQUENCE</scope>
    <source>
        <strain evidence="1">IMI 504893</strain>
    </source>
</reference>
<name>A0A9Q8WEX1_9PEZI</name>
<accession>A0A9Q8WEX1</accession>
<sequence length="124" mass="13998">MYLLRKCGRQSAKTRAGIDVEGKVEGGDKFNVSEQPKPEAKFDFLRKDWGMHQSDSDPLPLPLLPPYHFLPPFPVFLVAGRNPPSNSHSPRFLTLPGFHAYMPLQHHAASCTVGAAKWRWDRCT</sequence>
<organism evidence="1 2">
    <name type="scientific">Colletotrichum lupini</name>
    <dbReference type="NCBI Taxonomy" id="145971"/>
    <lineage>
        <taxon>Eukaryota</taxon>
        <taxon>Fungi</taxon>
        <taxon>Dikarya</taxon>
        <taxon>Ascomycota</taxon>
        <taxon>Pezizomycotina</taxon>
        <taxon>Sordariomycetes</taxon>
        <taxon>Hypocreomycetidae</taxon>
        <taxon>Glomerellales</taxon>
        <taxon>Glomerellaceae</taxon>
        <taxon>Colletotrichum</taxon>
        <taxon>Colletotrichum acutatum species complex</taxon>
    </lineage>
</organism>
<evidence type="ECO:0000313" key="2">
    <source>
        <dbReference type="Proteomes" id="UP000830671"/>
    </source>
</evidence>
<dbReference type="AlphaFoldDB" id="A0A9Q8WEX1"/>
<dbReference type="Proteomes" id="UP000830671">
    <property type="component" value="Chromosome 3"/>
</dbReference>
<dbReference type="RefSeq" id="XP_049141903.1">
    <property type="nucleotide sequence ID" value="XM_049284760.1"/>
</dbReference>
<dbReference type="KEGG" id="clup:CLUP02_05754"/>